<dbReference type="Pfam" id="PF03633">
    <property type="entry name" value="Glyco_hydro_65C"/>
    <property type="match status" value="1"/>
</dbReference>
<feature type="active site" description="Proton donor" evidence="2">
    <location>
        <position position="510"/>
    </location>
</feature>
<feature type="binding site" evidence="3">
    <location>
        <begin position="622"/>
        <end position="623"/>
    </location>
    <ligand>
        <name>substrate</name>
    </ligand>
</feature>
<dbReference type="GO" id="GO:0004553">
    <property type="term" value="F:hydrolase activity, hydrolyzing O-glycosyl compounds"/>
    <property type="evidence" value="ECO:0007669"/>
    <property type="project" value="TreeGrafter"/>
</dbReference>
<feature type="binding site" evidence="3">
    <location>
        <begin position="381"/>
        <end position="382"/>
    </location>
    <ligand>
        <name>substrate</name>
    </ligand>
</feature>
<feature type="domain" description="Glycoside hydrolase family 65 C-terminal" evidence="5">
    <location>
        <begin position="719"/>
        <end position="780"/>
    </location>
</feature>
<evidence type="ECO:0000256" key="2">
    <source>
        <dbReference type="PIRSR" id="PIRSR036289-50"/>
    </source>
</evidence>
<evidence type="ECO:0000256" key="1">
    <source>
        <dbReference type="ARBA" id="ARBA00006768"/>
    </source>
</evidence>
<dbReference type="Gene3D" id="1.50.10.10">
    <property type="match status" value="1"/>
</dbReference>
<keyword evidence="7" id="KW-0378">Hydrolase</keyword>
<dbReference type="AlphaFoldDB" id="A0A2W4XKE4"/>
<gene>
    <name evidence="7" type="ORF">DCF15_08445</name>
</gene>
<dbReference type="PIRSF" id="PIRSF036289">
    <property type="entry name" value="Glycosyl_hydrolase_malt_phosph"/>
    <property type="match status" value="1"/>
</dbReference>
<dbReference type="Pfam" id="PF03636">
    <property type="entry name" value="Glyco_hydro_65N"/>
    <property type="match status" value="1"/>
</dbReference>
<dbReference type="InterPro" id="IPR017045">
    <property type="entry name" value="Malt_Pase/Glycosyl_Hdrlase"/>
</dbReference>
<proteinExistence type="inferred from homology"/>
<dbReference type="Pfam" id="PF03632">
    <property type="entry name" value="Glyco_hydro_65m"/>
    <property type="match status" value="1"/>
</dbReference>
<dbReference type="InterPro" id="IPR005196">
    <property type="entry name" value="Glyco_hydro_65_N"/>
</dbReference>
<name>A0A2W4XKE4_9CYAN</name>
<organism evidence="7 8">
    <name type="scientific">Phormidesmis priestleyi</name>
    <dbReference type="NCBI Taxonomy" id="268141"/>
    <lineage>
        <taxon>Bacteria</taxon>
        <taxon>Bacillati</taxon>
        <taxon>Cyanobacteriota</taxon>
        <taxon>Cyanophyceae</taxon>
        <taxon>Leptolyngbyales</taxon>
        <taxon>Leptolyngbyaceae</taxon>
        <taxon>Phormidesmis</taxon>
    </lineage>
</organism>
<dbReference type="Gene3D" id="2.70.98.40">
    <property type="entry name" value="Glycoside hydrolase, family 65, N-terminal domain"/>
    <property type="match status" value="1"/>
</dbReference>
<accession>A0A2W4XKE4</accession>
<dbReference type="PANTHER" id="PTHR11051:SF13">
    <property type="entry name" value="GLYCOSYL TRANSFERASE"/>
    <property type="match status" value="1"/>
</dbReference>
<sequence>MLHRQPVNLPQYTYPCCPWQLIEKQYTPHFLGQMETLYALSNGYIGMRGCFEEGDPVHHSGTFINGFYESWPIVYPEEAYGFAKVGQTMLHVPDSTIIKLYVDDEAFYLPTANLLHYERSLDMQIGTLNREIIWETPAGKQISIKSQRLVSFKHRHLAAISYEVTAINADAPIEIVSKIHYEPKGSGNRQSANYEDPRRTKEFAQRVLLPRMCSAEERRVILTHKTRSSELTLASGIDHTFASECPISINSECIADSGEVVFSVAAQAGVPIRLTKYMTYHTSSRASAQEMSTRSQRSLDRAVKKGFEDLTLSQRSYLDDFWARSDVQIESEPDVTSQAEAVQQAIRFSLFHVLQATSRADGLGLPAKGLTGRGYEGHYFWDTEIYVLPFLIYTNPRLAQNLMRFRYSLLDKARERAKAVSQTGALFPWRTINGEEASAYYAAGTAQYHINADIIFGMKKYVEITGDRAFLYREGAEMLIETARLWYDLGFFSDRENGQFCLHSVTGPDEYNTVVNNNLYTNVMAQENLRYAVSTLTDLQQSQPERFNDLAIKTGLELSEITDWHRAATQMYIPFDEKLGIHLQHDGFLDEQVWDFENTPEDKYPLLLHFHPLFIYRHQVVKQADLELAMFLLGNKFSLEQKRKNFDYYDALTTGDSSLSACIQSIVASEVGHLELATAYAFNAIVMDLRDLSGNSKDGCHIASMGGAWMSAVYGFGGLRDYDGEISFNPRLPKQLKCLHFSLAIREQLLSVEIQHDQVTYLLKEGSGLDLKHQNKKISLMAGSPVTAKLELAPSL</sequence>
<dbReference type="InterPro" id="IPR005195">
    <property type="entry name" value="Glyco_hydro_65_M"/>
</dbReference>
<comment type="caution">
    <text evidence="7">The sequence shown here is derived from an EMBL/GenBank/DDBJ whole genome shotgun (WGS) entry which is preliminary data.</text>
</comment>
<dbReference type="InterPro" id="IPR012341">
    <property type="entry name" value="6hp_glycosidase-like_sf"/>
</dbReference>
<dbReference type="GO" id="GO:0005975">
    <property type="term" value="P:carbohydrate metabolic process"/>
    <property type="evidence" value="ECO:0007669"/>
    <property type="project" value="InterPro"/>
</dbReference>
<dbReference type="InterPro" id="IPR005194">
    <property type="entry name" value="Glyco_hydro_65_C"/>
</dbReference>
<reference evidence="8" key="1">
    <citation type="submission" date="2018-04" db="EMBL/GenBank/DDBJ databases">
        <authorList>
            <person name="Cornet L."/>
        </authorList>
    </citation>
    <scope>NUCLEOTIDE SEQUENCE [LARGE SCALE GENOMIC DNA]</scope>
</reference>
<evidence type="ECO:0000313" key="8">
    <source>
        <dbReference type="Proteomes" id="UP000249794"/>
    </source>
</evidence>
<dbReference type="GO" id="GO:0030246">
    <property type="term" value="F:carbohydrate binding"/>
    <property type="evidence" value="ECO:0007669"/>
    <property type="project" value="InterPro"/>
</dbReference>
<dbReference type="Gene3D" id="2.60.420.10">
    <property type="entry name" value="Maltose phosphorylase, domain 3"/>
    <property type="match status" value="1"/>
</dbReference>
<feature type="domain" description="Glycoside hydrolase family 65 central catalytic" evidence="4">
    <location>
        <begin position="347"/>
        <end position="710"/>
    </location>
</feature>
<dbReference type="InterPro" id="IPR008928">
    <property type="entry name" value="6-hairpin_glycosidase_sf"/>
</dbReference>
<dbReference type="EMBL" id="QBMP01000068">
    <property type="protein sequence ID" value="PZO56537.1"/>
    <property type="molecule type" value="Genomic_DNA"/>
</dbReference>
<evidence type="ECO:0000259" key="5">
    <source>
        <dbReference type="Pfam" id="PF03633"/>
    </source>
</evidence>
<dbReference type="InterPro" id="IPR037018">
    <property type="entry name" value="GH65_N"/>
</dbReference>
<dbReference type="PANTHER" id="PTHR11051">
    <property type="entry name" value="GLYCOSYL HYDROLASE-RELATED"/>
    <property type="match status" value="1"/>
</dbReference>
<evidence type="ECO:0000259" key="4">
    <source>
        <dbReference type="Pfam" id="PF03632"/>
    </source>
</evidence>
<evidence type="ECO:0000313" key="7">
    <source>
        <dbReference type="EMBL" id="PZO56537.1"/>
    </source>
</evidence>
<evidence type="ECO:0000256" key="3">
    <source>
        <dbReference type="PIRSR" id="PIRSR036289-51"/>
    </source>
</evidence>
<comment type="similarity">
    <text evidence="1">Belongs to the glycosyl hydrolase 65 family.</text>
</comment>
<dbReference type="InterPro" id="IPR011013">
    <property type="entry name" value="Gal_mutarotase_sf_dom"/>
</dbReference>
<dbReference type="SUPFAM" id="SSF74650">
    <property type="entry name" value="Galactose mutarotase-like"/>
    <property type="match status" value="1"/>
</dbReference>
<protein>
    <submittedName>
        <fullName evidence="7">Family 65 glycosyl hydrolase</fullName>
    </submittedName>
</protein>
<evidence type="ECO:0000259" key="6">
    <source>
        <dbReference type="Pfam" id="PF03636"/>
    </source>
</evidence>
<dbReference type="SUPFAM" id="SSF48208">
    <property type="entry name" value="Six-hairpin glycosidases"/>
    <property type="match status" value="1"/>
</dbReference>
<reference evidence="7 8" key="2">
    <citation type="submission" date="2018-06" db="EMBL/GenBank/DDBJ databases">
        <title>Metagenomic assembly of (sub)arctic Cyanobacteria and their associated microbiome from non-axenic cultures.</title>
        <authorList>
            <person name="Baurain D."/>
        </authorList>
    </citation>
    <scope>NUCLEOTIDE SEQUENCE [LARGE SCALE GENOMIC DNA]</scope>
    <source>
        <strain evidence="7">ULC027bin1</strain>
    </source>
</reference>
<dbReference type="Proteomes" id="UP000249794">
    <property type="component" value="Unassembled WGS sequence"/>
</dbReference>
<dbReference type="GO" id="GO:0016757">
    <property type="term" value="F:glycosyltransferase activity"/>
    <property type="evidence" value="ECO:0007669"/>
    <property type="project" value="UniProtKB-ARBA"/>
</dbReference>
<feature type="domain" description="Glycoside hydrolase family 65 N-terminal" evidence="6">
    <location>
        <begin position="23"/>
        <end position="283"/>
    </location>
</feature>